<organism evidence="1 2">
    <name type="scientific">Protopolystoma xenopodis</name>
    <dbReference type="NCBI Taxonomy" id="117903"/>
    <lineage>
        <taxon>Eukaryota</taxon>
        <taxon>Metazoa</taxon>
        <taxon>Spiralia</taxon>
        <taxon>Lophotrochozoa</taxon>
        <taxon>Platyhelminthes</taxon>
        <taxon>Monogenea</taxon>
        <taxon>Polyopisthocotylea</taxon>
        <taxon>Polystomatidea</taxon>
        <taxon>Polystomatidae</taxon>
        <taxon>Protopolystoma</taxon>
    </lineage>
</organism>
<keyword evidence="2" id="KW-1185">Reference proteome</keyword>
<name>A0A448WRW2_9PLAT</name>
<dbReference type="AlphaFoldDB" id="A0A448WRW2"/>
<protein>
    <submittedName>
        <fullName evidence="1">Uncharacterized protein</fullName>
    </submittedName>
</protein>
<evidence type="ECO:0000313" key="1">
    <source>
        <dbReference type="EMBL" id="VEL18689.1"/>
    </source>
</evidence>
<sequence length="146" mass="15822">MTHESSARSHRGCRTVNRGLLRTVQQTKVQGYPASVSGELRSKPTCNYPGAPYRICPSFVPETMVSNITQRHFHPAFTTTFCPTLFCLVLPCPFLSLPALICHALPRPTLPSPALLSSALYCLVLSCSDQLSSALLCSAQISSALL</sequence>
<proteinExistence type="predicted"/>
<gene>
    <name evidence="1" type="ORF">PXEA_LOCUS12129</name>
</gene>
<accession>A0A448WRW2</accession>
<dbReference type="Proteomes" id="UP000784294">
    <property type="component" value="Unassembled WGS sequence"/>
</dbReference>
<comment type="caution">
    <text evidence="1">The sequence shown here is derived from an EMBL/GenBank/DDBJ whole genome shotgun (WGS) entry which is preliminary data.</text>
</comment>
<reference evidence="1" key="1">
    <citation type="submission" date="2018-11" db="EMBL/GenBank/DDBJ databases">
        <authorList>
            <consortium name="Pathogen Informatics"/>
        </authorList>
    </citation>
    <scope>NUCLEOTIDE SEQUENCE</scope>
</reference>
<evidence type="ECO:0000313" key="2">
    <source>
        <dbReference type="Proteomes" id="UP000784294"/>
    </source>
</evidence>
<feature type="non-terminal residue" evidence="1">
    <location>
        <position position="1"/>
    </location>
</feature>
<dbReference type="EMBL" id="CAAALY010038153">
    <property type="protein sequence ID" value="VEL18689.1"/>
    <property type="molecule type" value="Genomic_DNA"/>
</dbReference>